<comment type="subunit">
    <text evidence="2">Homohexamer.</text>
</comment>
<dbReference type="FunFam" id="3.40.50.720:FF:000030">
    <property type="entry name" value="Glutamate dehydrogenase"/>
    <property type="match status" value="1"/>
</dbReference>
<evidence type="ECO:0000313" key="10">
    <source>
        <dbReference type="EMBL" id="LAC24024.1"/>
    </source>
</evidence>
<dbReference type="InterPro" id="IPR006097">
    <property type="entry name" value="Glu/Leu/Phe/Val/Trp_DH_dimer"/>
</dbReference>
<dbReference type="Pfam" id="PF02812">
    <property type="entry name" value="ELFV_dehydrog_N"/>
    <property type="match status" value="1"/>
</dbReference>
<evidence type="ECO:0000256" key="1">
    <source>
        <dbReference type="ARBA" id="ARBA00006382"/>
    </source>
</evidence>
<feature type="binding site" evidence="6">
    <location>
        <position position="146"/>
    </location>
    <ligand>
        <name>substrate</name>
    </ligand>
</feature>
<feature type="active site" description="Proton donor" evidence="5">
    <location>
        <position position="161"/>
    </location>
</feature>
<dbReference type="AlphaFoldDB" id="A0A6A7G0M4"/>
<dbReference type="InterPro" id="IPR050724">
    <property type="entry name" value="Glu_Leu_Phe_Val_DH"/>
</dbReference>
<feature type="binding site" evidence="6">
    <location>
        <position position="416"/>
    </location>
    <ligand>
        <name>substrate</name>
    </ligand>
</feature>
<feature type="site" description="Important for catalysis" evidence="7">
    <location>
        <position position="201"/>
    </location>
</feature>
<keyword evidence="3 4" id="KW-0560">Oxidoreductase</keyword>
<dbReference type="Gene3D" id="3.40.50.10860">
    <property type="entry name" value="Leucine Dehydrogenase, chain A, domain 1"/>
    <property type="match status" value="1"/>
</dbReference>
<evidence type="ECO:0000256" key="5">
    <source>
        <dbReference type="PIRSR" id="PIRSR000185-1"/>
    </source>
</evidence>
<dbReference type="Gene3D" id="1.10.285.10">
    <property type="entry name" value="Glutamate Dehydrogenase, chain A, domain 3"/>
    <property type="match status" value="2"/>
</dbReference>
<feature type="binding site" evidence="6">
    <location>
        <position position="200"/>
    </location>
    <ligand>
        <name>substrate</name>
    </ligand>
</feature>
<dbReference type="EMBL" id="IACT01004849">
    <property type="protein sequence ID" value="LAC24024.1"/>
    <property type="molecule type" value="mRNA"/>
</dbReference>
<dbReference type="PIRSF" id="PIRSF000185">
    <property type="entry name" value="Glu_DH"/>
    <property type="match status" value="1"/>
</dbReference>
<keyword evidence="6" id="KW-0547">Nucleotide-binding</keyword>
<keyword evidence="6" id="KW-0520">NAD</keyword>
<feature type="binding site" evidence="6">
    <location>
        <position position="125"/>
    </location>
    <ligand>
        <name>substrate</name>
    </ligand>
</feature>
<dbReference type="GO" id="GO:0004354">
    <property type="term" value="F:glutamate dehydrogenase (NADP+) activity"/>
    <property type="evidence" value="ECO:0007669"/>
    <property type="project" value="TreeGrafter"/>
</dbReference>
<evidence type="ECO:0000256" key="3">
    <source>
        <dbReference type="ARBA" id="ARBA00023002"/>
    </source>
</evidence>
<feature type="binding site" evidence="6">
    <location>
        <position position="149"/>
    </location>
    <ligand>
        <name>substrate</name>
    </ligand>
</feature>
<dbReference type="PRINTS" id="PR00082">
    <property type="entry name" value="GLFDHDRGNASE"/>
</dbReference>
<dbReference type="CDD" id="cd05313">
    <property type="entry name" value="NAD_bind_2_Glu_DH"/>
    <property type="match status" value="1"/>
</dbReference>
<evidence type="ECO:0000256" key="4">
    <source>
        <dbReference type="PIRNR" id="PIRNR000185"/>
    </source>
</evidence>
<proteinExistence type="evidence at transcript level"/>
<dbReference type="FunFam" id="1.10.285.10:FF:000001">
    <property type="entry name" value="Glutamate dehydrogenase"/>
    <property type="match status" value="1"/>
</dbReference>
<dbReference type="PANTHER" id="PTHR43571:SF1">
    <property type="entry name" value="NADP-SPECIFIC GLUTAMATE DEHYDROGENASE 1-RELATED"/>
    <property type="match status" value="1"/>
</dbReference>
<evidence type="ECO:0000256" key="8">
    <source>
        <dbReference type="RuleBase" id="RU004417"/>
    </source>
</evidence>
<dbReference type="InterPro" id="IPR033922">
    <property type="entry name" value="NAD_bind_Glu_DH"/>
</dbReference>
<dbReference type="InterPro" id="IPR036291">
    <property type="entry name" value="NAD(P)-bd_dom_sf"/>
</dbReference>
<evidence type="ECO:0000256" key="7">
    <source>
        <dbReference type="PIRSR" id="PIRSR000185-3"/>
    </source>
</evidence>
<feature type="domain" description="Glutamate/phenylalanine/leucine/valine/L-tryptophan dehydrogenase C-terminal" evidence="9">
    <location>
        <begin position="237"/>
        <end position="482"/>
    </location>
</feature>
<dbReference type="FunFam" id="3.40.50.10860:FF:000002">
    <property type="entry name" value="Glutamate dehydrogenase"/>
    <property type="match status" value="1"/>
</dbReference>
<feature type="binding site" evidence="6">
    <location>
        <position position="275"/>
    </location>
    <ligand>
        <name>NAD(+)</name>
        <dbReference type="ChEBI" id="CHEBI:57540"/>
    </ligand>
</feature>
<protein>
    <recommendedName>
        <fullName evidence="4">Glutamate dehydrogenase</fullName>
    </recommendedName>
</protein>
<dbReference type="SUPFAM" id="SSF53223">
    <property type="entry name" value="Aminoacid dehydrogenase-like, N-terminal domain"/>
    <property type="match status" value="1"/>
</dbReference>
<organism evidence="10">
    <name type="scientific">Hirondellea gigas</name>
    <dbReference type="NCBI Taxonomy" id="1518452"/>
    <lineage>
        <taxon>Eukaryota</taxon>
        <taxon>Metazoa</taxon>
        <taxon>Ecdysozoa</taxon>
        <taxon>Arthropoda</taxon>
        <taxon>Crustacea</taxon>
        <taxon>Multicrustacea</taxon>
        <taxon>Malacostraca</taxon>
        <taxon>Eumalacostraca</taxon>
        <taxon>Peracarida</taxon>
        <taxon>Amphipoda</taxon>
        <taxon>Amphilochidea</taxon>
        <taxon>Lysianassida</taxon>
        <taxon>Lysianassidira</taxon>
        <taxon>Lysianassoidea</taxon>
        <taxon>Lysianassidae</taxon>
        <taxon>Hirondellea</taxon>
    </lineage>
</organism>
<dbReference type="SUPFAM" id="SSF51735">
    <property type="entry name" value="NAD(P)-binding Rossmann-fold domains"/>
    <property type="match status" value="1"/>
</dbReference>
<evidence type="ECO:0000256" key="2">
    <source>
        <dbReference type="ARBA" id="ARBA00011643"/>
    </source>
</evidence>
<sequence>MFSRLALASVNRRLGRRSFSVLSEIRGFQDGCVSSQKIDTLTQNLLDEIMARPLEQPIFVQAVKEVITSLKPLFQRHPIYLEALPTICTPERSHLFQVPWVDDEGIQRINHGYRVQFNQALGPYKGGLRFHPTVDLSVIKFLAFEQTFKNALTGLPLGSAKGGSDFDPKGRSNREVYKFCRAFMTQLFPYIGPDRDVPAGDIGVGAREIGYMYGQYKRLTREFHGVLTGKQVGWGGSHIRPEATGYGLIYITDYMLRKKGGSLNGKRCAISGAGNVAQFAAEKLIELGAKVISFSDSDGTIYEADGFDKEGLQQIMALKSSRKRCSDYVNFSKTAKYFVGANPWSLETEIDFAFPCATQNEIGAEDAQNLINKGCKGLFEGANMPSTIEAVAVLQTCKDLVYIPGKAANAGGVAVSCLEMAQNSARMVWSREKVDRMLKEIMERIYDSCEEAAKDLQDEGNLQLGANAAGFRRVADAMFQQGLVFHPDTY</sequence>
<dbReference type="NCBIfam" id="NF006929">
    <property type="entry name" value="PRK09414.1"/>
    <property type="match status" value="1"/>
</dbReference>
<reference evidence="10" key="1">
    <citation type="submission" date="2017-11" db="EMBL/GenBank/DDBJ databases">
        <title>The sensing device of the deep-sea amphipod.</title>
        <authorList>
            <person name="Kobayashi H."/>
            <person name="Nagahama T."/>
            <person name="Arai W."/>
            <person name="Sasagawa Y."/>
            <person name="Umeda M."/>
            <person name="Hayashi T."/>
            <person name="Nikaido I."/>
            <person name="Watanabe H."/>
            <person name="Oguri K."/>
            <person name="Kitazato H."/>
            <person name="Fujioka K."/>
            <person name="Kido Y."/>
            <person name="Takami H."/>
        </authorList>
    </citation>
    <scope>NUCLEOTIDE SEQUENCE</scope>
    <source>
        <tissue evidence="10">Whole body</tissue>
    </source>
</reference>
<dbReference type="PANTHER" id="PTHR43571">
    <property type="entry name" value="NADP-SPECIFIC GLUTAMATE DEHYDROGENASE 1-RELATED"/>
    <property type="match status" value="1"/>
</dbReference>
<dbReference type="GO" id="GO:0006537">
    <property type="term" value="P:glutamate biosynthetic process"/>
    <property type="evidence" value="ECO:0007669"/>
    <property type="project" value="TreeGrafter"/>
</dbReference>
<dbReference type="SMART" id="SM00839">
    <property type="entry name" value="ELFV_dehydrog"/>
    <property type="match status" value="1"/>
</dbReference>
<dbReference type="InterPro" id="IPR006096">
    <property type="entry name" value="Glu/Leu/Phe/Val/Trp_DH_C"/>
</dbReference>
<name>A0A6A7G0M4_9CRUS</name>
<dbReference type="GO" id="GO:0000166">
    <property type="term" value="F:nucleotide binding"/>
    <property type="evidence" value="ECO:0007669"/>
    <property type="project" value="UniProtKB-KW"/>
</dbReference>
<comment type="similarity">
    <text evidence="1 4 8">Belongs to the Glu/Leu/Phe/Val dehydrogenases family.</text>
</comment>
<feature type="binding site" evidence="6">
    <location>
        <position position="244"/>
    </location>
    <ligand>
        <name>NAD(+)</name>
        <dbReference type="ChEBI" id="CHEBI:57540"/>
    </ligand>
</feature>
<evidence type="ECO:0000256" key="6">
    <source>
        <dbReference type="PIRSR" id="PIRSR000185-2"/>
    </source>
</evidence>
<dbReference type="GO" id="GO:0005829">
    <property type="term" value="C:cytosol"/>
    <property type="evidence" value="ECO:0007669"/>
    <property type="project" value="TreeGrafter"/>
</dbReference>
<evidence type="ECO:0000259" key="9">
    <source>
        <dbReference type="SMART" id="SM00839"/>
    </source>
</evidence>
<dbReference type="InterPro" id="IPR006095">
    <property type="entry name" value="Glu/Leu/Phe/Val/Trp_DH"/>
</dbReference>
<dbReference type="InterPro" id="IPR014362">
    <property type="entry name" value="Glu_DH"/>
</dbReference>
<dbReference type="InterPro" id="IPR046346">
    <property type="entry name" value="Aminoacid_DH-like_N_sf"/>
</dbReference>
<dbReference type="Gene3D" id="3.40.50.720">
    <property type="entry name" value="NAD(P)-binding Rossmann-like Domain"/>
    <property type="match status" value="1"/>
</dbReference>
<accession>A0A6A7G0M4</accession>
<dbReference type="Pfam" id="PF00208">
    <property type="entry name" value="ELFV_dehydrog"/>
    <property type="match status" value="1"/>
</dbReference>